<evidence type="ECO:0000256" key="10">
    <source>
        <dbReference type="RuleBase" id="RU004387"/>
    </source>
</evidence>
<dbReference type="PANTHER" id="PTHR28570">
    <property type="entry name" value="ASPARTYL AMINOPEPTIDASE"/>
    <property type="match status" value="1"/>
</dbReference>
<evidence type="ECO:0000256" key="6">
    <source>
        <dbReference type="ARBA" id="ARBA00022801"/>
    </source>
</evidence>
<dbReference type="InterPro" id="IPR001948">
    <property type="entry name" value="Peptidase_M18"/>
</dbReference>
<accession>A0A506UG95</accession>
<evidence type="ECO:0000256" key="2">
    <source>
        <dbReference type="ARBA" id="ARBA00008290"/>
    </source>
</evidence>
<dbReference type="OrthoDB" id="5288740at2"/>
<protein>
    <recommendedName>
        <fullName evidence="10">M18 family aminopeptidase</fullName>
        <ecNumber evidence="10">3.4.11.-</ecNumber>
    </recommendedName>
</protein>
<evidence type="ECO:0000256" key="7">
    <source>
        <dbReference type="ARBA" id="ARBA00022833"/>
    </source>
</evidence>
<evidence type="ECO:0000256" key="4">
    <source>
        <dbReference type="ARBA" id="ARBA00022670"/>
    </source>
</evidence>
<evidence type="ECO:0000256" key="3">
    <source>
        <dbReference type="ARBA" id="ARBA00022438"/>
    </source>
</evidence>
<dbReference type="Gene3D" id="2.30.250.10">
    <property type="entry name" value="Aminopeptidase i, Domain 2"/>
    <property type="match status" value="1"/>
</dbReference>
<dbReference type="PANTHER" id="PTHR28570:SF2">
    <property type="entry name" value="M18 FAMILY AMINOPEPTIDASE 1-RELATED"/>
    <property type="match status" value="1"/>
</dbReference>
<dbReference type="GO" id="GO:0008270">
    <property type="term" value="F:zinc ion binding"/>
    <property type="evidence" value="ECO:0007669"/>
    <property type="project" value="InterPro"/>
</dbReference>
<dbReference type="EMBL" id="VHLG01000002">
    <property type="protein sequence ID" value="TPW32401.1"/>
    <property type="molecule type" value="Genomic_DNA"/>
</dbReference>
<keyword evidence="12" id="KW-1185">Reference proteome</keyword>
<evidence type="ECO:0000313" key="11">
    <source>
        <dbReference type="EMBL" id="TPW32401.1"/>
    </source>
</evidence>
<dbReference type="Pfam" id="PF02127">
    <property type="entry name" value="Peptidase_M18"/>
    <property type="match status" value="1"/>
</dbReference>
<comment type="cofactor">
    <cofactor evidence="1 10">
        <name>Zn(2+)</name>
        <dbReference type="ChEBI" id="CHEBI:29105"/>
    </cofactor>
</comment>
<evidence type="ECO:0000256" key="9">
    <source>
        <dbReference type="RuleBase" id="RU004386"/>
    </source>
</evidence>
<dbReference type="GO" id="GO:0004177">
    <property type="term" value="F:aminopeptidase activity"/>
    <property type="evidence" value="ECO:0007669"/>
    <property type="project" value="UniProtKB-KW"/>
</dbReference>
<keyword evidence="6 9" id="KW-0378">Hydrolase</keyword>
<keyword evidence="8 9" id="KW-0482">Metalloprotease</keyword>
<evidence type="ECO:0000256" key="1">
    <source>
        <dbReference type="ARBA" id="ARBA00001947"/>
    </source>
</evidence>
<dbReference type="InterPro" id="IPR023358">
    <property type="entry name" value="Peptidase_M18_dom2"/>
</dbReference>
<keyword evidence="4 9" id="KW-0645">Protease</keyword>
<evidence type="ECO:0000256" key="5">
    <source>
        <dbReference type="ARBA" id="ARBA00022723"/>
    </source>
</evidence>
<dbReference type="Gene3D" id="3.40.630.10">
    <property type="entry name" value="Zn peptidases"/>
    <property type="match status" value="1"/>
</dbReference>
<dbReference type="EC" id="3.4.11.-" evidence="10"/>
<dbReference type="GO" id="GO:0008237">
    <property type="term" value="F:metallopeptidase activity"/>
    <property type="evidence" value="ECO:0007669"/>
    <property type="project" value="UniProtKB-KW"/>
</dbReference>
<sequence length="482" mass="52658">MVSHWQRPSASAFDRPPATTMLKPASFTMIWFAMTLTETSPLTAAYFDFLSRCKTGVEVCDFIHQEALKHGFADASAVHDGGRLKISLRLNKRCGILLSIGDFANIDKGLKLLATHVDSPRLDLKPAPATEKYGIGTLQTRYYGGVRFYQWVGMPLELHGRGQRADGTSFSVRIGREADEPVFTISDLAPHLRHQPEGGPKNSTTITAEHLNLISGLRGSDSEAGRPAKVFETLLQALDLKPEDFVTGEFEAVPAVAPRYIGFGGDLIGAYGHDNRSCTFAALHAMFDIDDENGNYGFVFTDREEVGSQGIHGADSNMLERFLFEVFEKFGDNNYFRLRRAISNSVMVSGDVNVACDPTWSGPTDENNSGHLGKGVCIAKYTGARGKRGASEADSSLVGQMRNIMIREGIAWQPGELGKVDFGGGGTVAMHFTRQGVQVFDMGPPVLGMHSPFEILSTEDLKTTRDAYAAFLKDFTIENPIA</sequence>
<dbReference type="Proteomes" id="UP000318801">
    <property type="component" value="Unassembled WGS sequence"/>
</dbReference>
<reference evidence="11 12" key="1">
    <citation type="submission" date="2019-06" db="EMBL/GenBank/DDBJ databases">
        <authorList>
            <person name="Li M."/>
        </authorList>
    </citation>
    <scope>NUCLEOTIDE SEQUENCE [LARGE SCALE GENOMIC DNA]</scope>
    <source>
        <strain evidence="11 12">BGMRC2036</strain>
    </source>
</reference>
<keyword evidence="3 9" id="KW-0031">Aminopeptidase</keyword>
<comment type="similarity">
    <text evidence="2 9">Belongs to the peptidase M18 family.</text>
</comment>
<keyword evidence="5 9" id="KW-0479">Metal-binding</keyword>
<dbReference type="PRINTS" id="PR00932">
    <property type="entry name" value="AMINO1PTASE"/>
</dbReference>
<dbReference type="AlphaFoldDB" id="A0A506UG95"/>
<dbReference type="GO" id="GO:0006508">
    <property type="term" value="P:proteolysis"/>
    <property type="evidence" value="ECO:0007669"/>
    <property type="project" value="UniProtKB-KW"/>
</dbReference>
<comment type="caution">
    <text evidence="11">The sequence shown here is derived from an EMBL/GenBank/DDBJ whole genome shotgun (WGS) entry which is preliminary data.</text>
</comment>
<evidence type="ECO:0000256" key="8">
    <source>
        <dbReference type="ARBA" id="ARBA00023049"/>
    </source>
</evidence>
<dbReference type="SUPFAM" id="SSF101821">
    <property type="entry name" value="Aminopeptidase/glucanase lid domain"/>
    <property type="match status" value="1"/>
</dbReference>
<gene>
    <name evidence="11" type="ORF">FJU08_05215</name>
</gene>
<keyword evidence="7 9" id="KW-0862">Zinc</keyword>
<proteinExistence type="inferred from homology"/>
<dbReference type="SUPFAM" id="SSF53187">
    <property type="entry name" value="Zn-dependent exopeptidases"/>
    <property type="match status" value="1"/>
</dbReference>
<dbReference type="GO" id="GO:0005737">
    <property type="term" value="C:cytoplasm"/>
    <property type="evidence" value="ECO:0007669"/>
    <property type="project" value="UniProtKB-ARBA"/>
</dbReference>
<organism evidence="11 12">
    <name type="scientific">Martelella alba</name>
    <dbReference type="NCBI Taxonomy" id="2590451"/>
    <lineage>
        <taxon>Bacteria</taxon>
        <taxon>Pseudomonadati</taxon>
        <taxon>Pseudomonadota</taxon>
        <taxon>Alphaproteobacteria</taxon>
        <taxon>Hyphomicrobiales</taxon>
        <taxon>Aurantimonadaceae</taxon>
        <taxon>Martelella</taxon>
    </lineage>
</organism>
<evidence type="ECO:0000313" key="12">
    <source>
        <dbReference type="Proteomes" id="UP000318801"/>
    </source>
</evidence>
<name>A0A506UG95_9HYPH</name>